<name>A0A1H8WCR2_9EURY</name>
<protein>
    <submittedName>
        <fullName evidence="1">Uncharacterized protein</fullName>
    </submittedName>
</protein>
<proteinExistence type="predicted"/>
<organism evidence="1 2">
    <name type="scientific">Halorientalis persicus</name>
    <dbReference type="NCBI Taxonomy" id="1367881"/>
    <lineage>
        <taxon>Archaea</taxon>
        <taxon>Methanobacteriati</taxon>
        <taxon>Methanobacteriota</taxon>
        <taxon>Stenosarchaea group</taxon>
        <taxon>Halobacteria</taxon>
        <taxon>Halobacteriales</taxon>
        <taxon>Haloarculaceae</taxon>
        <taxon>Halorientalis</taxon>
    </lineage>
</organism>
<dbReference type="RefSeq" id="WP_092664717.1">
    <property type="nucleotide sequence ID" value="NZ_FOCX01000055.1"/>
</dbReference>
<evidence type="ECO:0000313" key="2">
    <source>
        <dbReference type="Proteomes" id="UP000198775"/>
    </source>
</evidence>
<accession>A0A1H8WCR2</accession>
<reference evidence="2" key="1">
    <citation type="submission" date="2016-10" db="EMBL/GenBank/DDBJ databases">
        <authorList>
            <person name="Varghese N."/>
            <person name="Submissions S."/>
        </authorList>
    </citation>
    <scope>NUCLEOTIDE SEQUENCE [LARGE SCALE GENOMIC DNA]</scope>
    <source>
        <strain evidence="2">IBRC-M 10043</strain>
    </source>
</reference>
<dbReference type="Proteomes" id="UP000198775">
    <property type="component" value="Unassembled WGS sequence"/>
</dbReference>
<dbReference type="AlphaFoldDB" id="A0A1H8WCR2"/>
<evidence type="ECO:0000313" key="1">
    <source>
        <dbReference type="EMBL" id="SEP25399.1"/>
    </source>
</evidence>
<dbReference type="EMBL" id="FOCX01000055">
    <property type="protein sequence ID" value="SEP25399.1"/>
    <property type="molecule type" value="Genomic_DNA"/>
</dbReference>
<sequence>MTQIPTSLDDMPQLVAQTIDQILARHPTWFVTHQRDSRGAEKAAVSRIVFNSPGSHPAVIIESAESGHRVFHLNGDGTAHTYMETESLPVAAKAVLLILDDALVVPTPPSAEPEA</sequence>
<keyword evidence="2" id="KW-1185">Reference proteome</keyword>
<gene>
    <name evidence="1" type="ORF">SAMN05216388_10558</name>
</gene>